<dbReference type="EMBL" id="CP003360">
    <property type="protein sequence ID" value="AFM28219.1"/>
    <property type="molecule type" value="Genomic_DNA"/>
</dbReference>
<dbReference type="RefSeq" id="WP_014813296.1">
    <property type="nucleotide sequence ID" value="NC_018025.1"/>
</dbReference>
<dbReference type="STRING" id="706587.Desti_5639"/>
<dbReference type="InterPro" id="IPR005358">
    <property type="entry name" value="Puta_zinc/iron-chelating_dom"/>
</dbReference>
<reference evidence="2" key="1">
    <citation type="submission" date="2012-06" db="EMBL/GenBank/DDBJ databases">
        <title>Complete sequence of chromosome of Desulfomonile tiedjei DSM 6799.</title>
        <authorList>
            <person name="Lucas S."/>
            <person name="Copeland A."/>
            <person name="Lapidus A."/>
            <person name="Glavina del Rio T."/>
            <person name="Dalin E."/>
            <person name="Tice H."/>
            <person name="Bruce D."/>
            <person name="Goodwin L."/>
            <person name="Pitluck S."/>
            <person name="Peters L."/>
            <person name="Ovchinnikova G."/>
            <person name="Zeytun A."/>
            <person name="Lu M."/>
            <person name="Kyrpides N."/>
            <person name="Mavromatis K."/>
            <person name="Ivanova N."/>
            <person name="Brettin T."/>
            <person name="Detter J.C."/>
            <person name="Han C."/>
            <person name="Larimer F."/>
            <person name="Land M."/>
            <person name="Hauser L."/>
            <person name="Markowitz V."/>
            <person name="Cheng J.-F."/>
            <person name="Hugenholtz P."/>
            <person name="Woyke T."/>
            <person name="Wu D."/>
            <person name="Spring S."/>
            <person name="Schroeder M."/>
            <person name="Brambilla E."/>
            <person name="Klenk H.-P."/>
            <person name="Eisen J.A."/>
        </authorList>
    </citation>
    <scope>NUCLEOTIDE SEQUENCE [LARGE SCALE GENOMIC DNA]</scope>
    <source>
        <strain evidence="2">ATCC 49306 / DSM 6799 / DCB-1</strain>
    </source>
</reference>
<dbReference type="PANTHER" id="PTHR37421">
    <property type="entry name" value="UPF0260 PROTEIN YCGN"/>
    <property type="match status" value="1"/>
</dbReference>
<dbReference type="InterPro" id="IPR008228">
    <property type="entry name" value="UCP006173"/>
</dbReference>
<sequence>MDLREDLDRKDWEAICRKCGRCCYEKVDLGGGVIRYTDEPCQYLDTKTNLCKVYENRHIAEPDCISLTEHLVRTLNWLPDECAYLEYIRYKDTLTAVRGAEKKRKRGRNSKRRH</sequence>
<name>I4CF78_DESTA</name>
<evidence type="ECO:0000313" key="1">
    <source>
        <dbReference type="EMBL" id="AFM28219.1"/>
    </source>
</evidence>
<accession>I4CF78</accession>
<evidence type="ECO:0008006" key="3">
    <source>
        <dbReference type="Google" id="ProtNLM"/>
    </source>
</evidence>
<dbReference type="AlphaFoldDB" id="I4CF78"/>
<dbReference type="KEGG" id="dti:Desti_5639"/>
<keyword evidence="2" id="KW-1185">Reference proteome</keyword>
<protein>
    <recommendedName>
        <fullName evidence="3">YkgJ family cysteine cluster protein</fullName>
    </recommendedName>
</protein>
<dbReference type="PANTHER" id="PTHR37421:SF1">
    <property type="entry name" value="UPF0260 PROTEIN YCGN"/>
    <property type="match status" value="1"/>
</dbReference>
<gene>
    <name evidence="1" type="ordered locus">Desti_5639</name>
</gene>
<organism evidence="1 2">
    <name type="scientific">Desulfomonile tiedjei (strain ATCC 49306 / DSM 6799 / DCB-1)</name>
    <dbReference type="NCBI Taxonomy" id="706587"/>
    <lineage>
        <taxon>Bacteria</taxon>
        <taxon>Pseudomonadati</taxon>
        <taxon>Thermodesulfobacteriota</taxon>
        <taxon>Desulfomonilia</taxon>
        <taxon>Desulfomonilales</taxon>
        <taxon>Desulfomonilaceae</taxon>
        <taxon>Desulfomonile</taxon>
    </lineage>
</organism>
<dbReference type="Pfam" id="PF03692">
    <property type="entry name" value="CxxCxxCC"/>
    <property type="match status" value="1"/>
</dbReference>
<dbReference type="eggNOG" id="COG2983">
    <property type="taxonomic scope" value="Bacteria"/>
</dbReference>
<dbReference type="HOGENOM" id="CLU_164634_1_0_7"/>
<proteinExistence type="predicted"/>
<dbReference type="Proteomes" id="UP000006055">
    <property type="component" value="Chromosome"/>
</dbReference>
<evidence type="ECO:0000313" key="2">
    <source>
        <dbReference type="Proteomes" id="UP000006055"/>
    </source>
</evidence>
<dbReference type="OrthoDB" id="9786855at2"/>